<keyword evidence="5 7" id="KW-0863">Zinc-finger</keyword>
<sequence length="939" mass="102361">MSTTTGNQEYCICHGSDDGRPMIHCDNCDDWFHFACINLDEDTAAEIDTFYCQPCTEKTKLETTFSWQLTDDELSFAPRQEPIQPPKPRQKPRPTHAPSVSQQITTPVVPTATPTFAMDDSDSDVGMKDDDGEYTGEHQLTRLRRGKQLARRPGTPSDGSLSPQESKPRKRKATTALASTSKRKKTLDTKSPTPLSDPVRKYCYGKLLEVMEPIFLEHHSVEPESDAKPSEEVAKEMAANYVTQLENTVFDHYWEPDKKGARSAGPKYKERFRMLTFNLGHTDRVSLRKGIATGSITAANLAEMSSAELANEQAKQDMEKAAQEALHQSILKVQTSMPRAKITHKGEEIIESDVTSDIQRVGEEEERERVKMRLRVRTGSILDGNPESAASAGISSSVFGESRQMEVDNGTPISPEKTSYSPLAMQSRPIVSPLVTPVAAANPIASPTDITNPSPQTGPSFSLNALWSGTLDNTSAPRFSFSGVGDISSPIDGANDDEDVAMDLDDDDQPENQDFGMFLEGVDEKDPVSIQKSTTPPLPDNSRDKTESSPVVWTGDLIMPLDPKPALINKVNVRQVGGRRFGSSPTVWNQLFKSTKAVIDGRVPTDRSTKYLVTTRLNASKELIVVAFETSEGSPEKFTELFDFLINKDRHGLVFPWGAKPSSSAPGKDMYIIPLQASKPLPEFIDLLDHVQIPRKRVKNMLLGVFVLGKGKIVVPTPQPAVKSVESPAPVSAAPPPLSNDAISSLFSTLSTTAPPTMPYNVGAQAIPPMMPPVSSGPSYPFAPPVPMSAPPPPPIAAPPASDALTALTSSIKNMTPEQINLILKGLSMAGPPPPPSTQPSWPPPGVPVGNSGFPPIPLGPDSYPSPSRSPPRGPSRDFSRDDHYSRDRDRRASPPYRGGRGEPRYHPDRRERGRGSFDRRGGGPPPTDSGWERKRPAP</sequence>
<dbReference type="SUPFAM" id="SSF57903">
    <property type="entry name" value="FYVE/PHD zinc finger"/>
    <property type="match status" value="1"/>
</dbReference>
<evidence type="ECO:0000256" key="3">
    <source>
        <dbReference type="ARBA" id="ARBA00021616"/>
    </source>
</evidence>
<dbReference type="PROSITE" id="PS50016">
    <property type="entry name" value="ZF_PHD_2"/>
    <property type="match status" value="1"/>
</dbReference>
<dbReference type="GO" id="GO:0031440">
    <property type="term" value="P:regulation of mRNA 3'-end processing"/>
    <property type="evidence" value="ECO:0007669"/>
    <property type="project" value="TreeGrafter"/>
</dbReference>
<keyword evidence="4" id="KW-0479">Metal-binding</keyword>
<dbReference type="GO" id="GO:0001139">
    <property type="term" value="F:RNA polymerase II complex recruiting activity"/>
    <property type="evidence" value="ECO:0007669"/>
    <property type="project" value="TreeGrafter"/>
</dbReference>
<dbReference type="SMART" id="SM00510">
    <property type="entry name" value="TFS2M"/>
    <property type="match status" value="1"/>
</dbReference>
<dbReference type="GO" id="GO:0006368">
    <property type="term" value="P:transcription elongation by RNA polymerase II"/>
    <property type="evidence" value="ECO:0007669"/>
    <property type="project" value="TreeGrafter"/>
</dbReference>
<dbReference type="Pfam" id="PF00628">
    <property type="entry name" value="PHD"/>
    <property type="match status" value="1"/>
</dbReference>
<keyword evidence="12" id="KW-1185">Reference proteome</keyword>
<feature type="region of interest" description="Disordered" evidence="8">
    <location>
        <begin position="826"/>
        <end position="939"/>
    </location>
</feature>
<dbReference type="GO" id="GO:0005634">
    <property type="term" value="C:nucleus"/>
    <property type="evidence" value="ECO:0007669"/>
    <property type="project" value="TreeGrafter"/>
</dbReference>
<feature type="compositionally biased region" description="Basic and acidic residues" evidence="8">
    <location>
        <begin position="125"/>
        <end position="140"/>
    </location>
</feature>
<reference evidence="11 12" key="1">
    <citation type="submission" date="2014-04" db="EMBL/GenBank/DDBJ databases">
        <authorList>
            <consortium name="DOE Joint Genome Institute"/>
            <person name="Kuo A."/>
            <person name="Zuccaro A."/>
            <person name="Kohler A."/>
            <person name="Nagy L.G."/>
            <person name="Floudas D."/>
            <person name="Copeland A."/>
            <person name="Barry K.W."/>
            <person name="Cichocki N."/>
            <person name="Veneault-Fourrey C."/>
            <person name="LaButti K."/>
            <person name="Lindquist E.A."/>
            <person name="Lipzen A."/>
            <person name="Lundell T."/>
            <person name="Morin E."/>
            <person name="Murat C."/>
            <person name="Sun H."/>
            <person name="Tunlid A."/>
            <person name="Henrissat B."/>
            <person name="Grigoriev I.V."/>
            <person name="Hibbett D.S."/>
            <person name="Martin F."/>
            <person name="Nordberg H.P."/>
            <person name="Cantor M.N."/>
            <person name="Hua S.X."/>
        </authorList>
    </citation>
    <scope>NUCLEOTIDE SEQUENCE [LARGE SCALE GENOMIC DNA]</scope>
    <source>
        <strain evidence="11 12">MAFF 305830</strain>
    </source>
</reference>
<organism evidence="11 12">
    <name type="scientific">Serendipita vermifera MAFF 305830</name>
    <dbReference type="NCBI Taxonomy" id="933852"/>
    <lineage>
        <taxon>Eukaryota</taxon>
        <taxon>Fungi</taxon>
        <taxon>Dikarya</taxon>
        <taxon>Basidiomycota</taxon>
        <taxon>Agaricomycotina</taxon>
        <taxon>Agaricomycetes</taxon>
        <taxon>Sebacinales</taxon>
        <taxon>Serendipitaceae</taxon>
        <taxon>Serendipita</taxon>
    </lineage>
</organism>
<dbReference type="GO" id="GO:0006362">
    <property type="term" value="P:transcription elongation by RNA polymerase I"/>
    <property type="evidence" value="ECO:0007669"/>
    <property type="project" value="TreeGrafter"/>
</dbReference>
<evidence type="ECO:0000256" key="7">
    <source>
        <dbReference type="PROSITE-ProRule" id="PRU00146"/>
    </source>
</evidence>
<dbReference type="PANTHER" id="PTHR11477">
    <property type="entry name" value="TRANSCRIPTION FACTOR S-II ZINC FINGER DOMAIN-CONTAINING PROTEIN"/>
    <property type="match status" value="1"/>
</dbReference>
<gene>
    <name evidence="11" type="ORF">M408DRAFT_325776</name>
</gene>
<keyword evidence="6" id="KW-0862">Zinc</keyword>
<protein>
    <recommendedName>
        <fullName evidence="3">Transcription factor BYE1</fullName>
    </recommendedName>
</protein>
<dbReference type="Pfam" id="PF07744">
    <property type="entry name" value="SPOC"/>
    <property type="match status" value="1"/>
</dbReference>
<dbReference type="InterPro" id="IPR019786">
    <property type="entry name" value="Zinc_finger_PHD-type_CS"/>
</dbReference>
<dbReference type="InterPro" id="IPR019787">
    <property type="entry name" value="Znf_PHD-finger"/>
</dbReference>
<evidence type="ECO:0000313" key="12">
    <source>
        <dbReference type="Proteomes" id="UP000054097"/>
    </source>
</evidence>
<evidence type="ECO:0000313" key="11">
    <source>
        <dbReference type="EMBL" id="KIM34358.1"/>
    </source>
</evidence>
<dbReference type="Proteomes" id="UP000054097">
    <property type="component" value="Unassembled WGS sequence"/>
</dbReference>
<dbReference type="InterPro" id="IPR001965">
    <property type="entry name" value="Znf_PHD"/>
</dbReference>
<evidence type="ECO:0000256" key="6">
    <source>
        <dbReference type="ARBA" id="ARBA00022833"/>
    </source>
</evidence>
<feature type="region of interest" description="Disordered" evidence="8">
    <location>
        <begin position="480"/>
        <end position="548"/>
    </location>
</feature>
<evidence type="ECO:0000256" key="1">
    <source>
        <dbReference type="ARBA" id="ARBA00002311"/>
    </source>
</evidence>
<evidence type="ECO:0000256" key="8">
    <source>
        <dbReference type="SAM" id="MobiDB-lite"/>
    </source>
</evidence>
<dbReference type="AlphaFoldDB" id="A0A0C2X8G7"/>
<dbReference type="InterPro" id="IPR011011">
    <property type="entry name" value="Znf_FYVE_PHD"/>
</dbReference>
<dbReference type="STRING" id="933852.A0A0C2X8G7"/>
<dbReference type="InterPro" id="IPR036575">
    <property type="entry name" value="TFIIS_cen_dom_sf"/>
</dbReference>
<feature type="compositionally biased region" description="Pro residues" evidence="8">
    <location>
        <begin position="831"/>
        <end position="847"/>
    </location>
</feature>
<feature type="domain" description="PHD-type" evidence="9">
    <location>
        <begin position="8"/>
        <end position="58"/>
    </location>
</feature>
<dbReference type="GO" id="GO:0000977">
    <property type="term" value="F:RNA polymerase II transcription regulatory region sequence-specific DNA binding"/>
    <property type="evidence" value="ECO:0007669"/>
    <property type="project" value="TreeGrafter"/>
</dbReference>
<dbReference type="InterPro" id="IPR012921">
    <property type="entry name" value="SPOC_C"/>
</dbReference>
<dbReference type="EMBL" id="KN824277">
    <property type="protein sequence ID" value="KIM34358.1"/>
    <property type="molecule type" value="Genomic_DNA"/>
</dbReference>
<dbReference type="PROSITE" id="PS01359">
    <property type="entry name" value="ZF_PHD_1"/>
    <property type="match status" value="1"/>
</dbReference>
<dbReference type="HOGENOM" id="CLU_011239_0_0_1"/>
<feature type="region of interest" description="Disordered" evidence="8">
    <location>
        <begin position="76"/>
        <end position="196"/>
    </location>
</feature>
<dbReference type="InterPro" id="IPR003618">
    <property type="entry name" value="TFIIS_cen_dom"/>
</dbReference>
<dbReference type="Gene3D" id="3.30.40.10">
    <property type="entry name" value="Zinc/RING finger domain, C3HC4 (zinc finger)"/>
    <property type="match status" value="1"/>
</dbReference>
<name>A0A0C2X8G7_SERVB</name>
<dbReference type="Pfam" id="PF07500">
    <property type="entry name" value="TFIIS_M"/>
    <property type="match status" value="1"/>
</dbReference>
<dbReference type="InterPro" id="IPR013083">
    <property type="entry name" value="Znf_RING/FYVE/PHD"/>
</dbReference>
<dbReference type="OrthoDB" id="436852at2759"/>
<dbReference type="PANTHER" id="PTHR11477:SF11">
    <property type="entry name" value="TRANSCRIPTION FACTOR BYE1"/>
    <property type="match status" value="1"/>
</dbReference>
<dbReference type="SUPFAM" id="SSF46942">
    <property type="entry name" value="Elongation factor TFIIS domain 2"/>
    <property type="match status" value="1"/>
</dbReference>
<comment type="function">
    <text evidence="1">Negative regulator of transcription elongation.</text>
</comment>
<evidence type="ECO:0000256" key="5">
    <source>
        <dbReference type="ARBA" id="ARBA00022771"/>
    </source>
</evidence>
<feature type="compositionally biased region" description="Basic and acidic residues" evidence="8">
    <location>
        <begin position="900"/>
        <end position="922"/>
    </location>
</feature>
<evidence type="ECO:0000256" key="2">
    <source>
        <dbReference type="ARBA" id="ARBA00011050"/>
    </source>
</evidence>
<evidence type="ECO:0000259" key="9">
    <source>
        <dbReference type="PROSITE" id="PS50016"/>
    </source>
</evidence>
<evidence type="ECO:0000259" key="10">
    <source>
        <dbReference type="PROSITE" id="PS51321"/>
    </source>
</evidence>
<dbReference type="Gene3D" id="1.10.472.30">
    <property type="entry name" value="Transcription elongation factor S-II, central domain"/>
    <property type="match status" value="1"/>
</dbReference>
<dbReference type="PROSITE" id="PS51321">
    <property type="entry name" value="TFIIS_CENTRAL"/>
    <property type="match status" value="1"/>
</dbReference>
<proteinExistence type="inferred from homology"/>
<feature type="compositionally biased region" description="Basic residues" evidence="8">
    <location>
        <begin position="141"/>
        <end position="150"/>
    </location>
</feature>
<evidence type="ECO:0000256" key="4">
    <source>
        <dbReference type="ARBA" id="ARBA00022723"/>
    </source>
</evidence>
<dbReference type="CDD" id="cd21538">
    <property type="entry name" value="SPOC_TFIIS"/>
    <property type="match status" value="1"/>
</dbReference>
<feature type="domain" description="TFIIS central" evidence="10">
    <location>
        <begin position="199"/>
        <end position="337"/>
    </location>
</feature>
<dbReference type="SMART" id="SM00249">
    <property type="entry name" value="PHD"/>
    <property type="match status" value="1"/>
</dbReference>
<dbReference type="GO" id="GO:0008270">
    <property type="term" value="F:zinc ion binding"/>
    <property type="evidence" value="ECO:0007669"/>
    <property type="project" value="UniProtKB-KW"/>
</dbReference>
<feature type="compositionally biased region" description="Acidic residues" evidence="8">
    <location>
        <begin position="494"/>
        <end position="511"/>
    </location>
</feature>
<dbReference type="GO" id="GO:0031564">
    <property type="term" value="P:transcription antitermination"/>
    <property type="evidence" value="ECO:0007669"/>
    <property type="project" value="TreeGrafter"/>
</dbReference>
<accession>A0A0C2X8G7</accession>
<feature type="compositionally biased region" description="Basic and acidic residues" evidence="8">
    <location>
        <begin position="875"/>
        <end position="893"/>
    </location>
</feature>
<reference evidence="12" key="2">
    <citation type="submission" date="2015-01" db="EMBL/GenBank/DDBJ databases">
        <title>Evolutionary Origins and Diversification of the Mycorrhizal Mutualists.</title>
        <authorList>
            <consortium name="DOE Joint Genome Institute"/>
            <consortium name="Mycorrhizal Genomics Consortium"/>
            <person name="Kohler A."/>
            <person name="Kuo A."/>
            <person name="Nagy L.G."/>
            <person name="Floudas D."/>
            <person name="Copeland A."/>
            <person name="Barry K.W."/>
            <person name="Cichocki N."/>
            <person name="Veneault-Fourrey C."/>
            <person name="LaButti K."/>
            <person name="Lindquist E.A."/>
            <person name="Lipzen A."/>
            <person name="Lundell T."/>
            <person name="Morin E."/>
            <person name="Murat C."/>
            <person name="Riley R."/>
            <person name="Ohm R."/>
            <person name="Sun H."/>
            <person name="Tunlid A."/>
            <person name="Henrissat B."/>
            <person name="Grigoriev I.V."/>
            <person name="Hibbett D.S."/>
            <person name="Martin F."/>
        </authorList>
    </citation>
    <scope>NUCLEOTIDE SEQUENCE [LARGE SCALE GENOMIC DNA]</scope>
    <source>
        <strain evidence="12">MAFF 305830</strain>
    </source>
</reference>
<feature type="compositionally biased region" description="Low complexity" evidence="8">
    <location>
        <begin position="105"/>
        <end position="115"/>
    </location>
</feature>
<comment type="similarity">
    <text evidence="2">Belongs to the BYE1 family.</text>
</comment>